<dbReference type="EMBL" id="JAINUG010000009">
    <property type="protein sequence ID" value="KAJ8415460.1"/>
    <property type="molecule type" value="Genomic_DNA"/>
</dbReference>
<gene>
    <name evidence="2" type="ORF">AAFF_G00424400</name>
</gene>
<feature type="region of interest" description="Disordered" evidence="1">
    <location>
        <begin position="63"/>
        <end position="109"/>
    </location>
</feature>
<organism evidence="2 3">
    <name type="scientific">Aldrovandia affinis</name>
    <dbReference type="NCBI Taxonomy" id="143900"/>
    <lineage>
        <taxon>Eukaryota</taxon>
        <taxon>Metazoa</taxon>
        <taxon>Chordata</taxon>
        <taxon>Craniata</taxon>
        <taxon>Vertebrata</taxon>
        <taxon>Euteleostomi</taxon>
        <taxon>Actinopterygii</taxon>
        <taxon>Neopterygii</taxon>
        <taxon>Teleostei</taxon>
        <taxon>Notacanthiformes</taxon>
        <taxon>Halosauridae</taxon>
        <taxon>Aldrovandia</taxon>
    </lineage>
</organism>
<dbReference type="AlphaFoldDB" id="A0AAD7T6X4"/>
<proteinExistence type="predicted"/>
<protein>
    <submittedName>
        <fullName evidence="2">Uncharacterized protein</fullName>
    </submittedName>
</protein>
<name>A0AAD7T6X4_9TELE</name>
<accession>A0AAD7T6X4</accession>
<evidence type="ECO:0000313" key="3">
    <source>
        <dbReference type="Proteomes" id="UP001221898"/>
    </source>
</evidence>
<reference evidence="2" key="1">
    <citation type="journal article" date="2023" name="Science">
        <title>Genome structures resolve the early diversification of teleost fishes.</title>
        <authorList>
            <person name="Parey E."/>
            <person name="Louis A."/>
            <person name="Montfort J."/>
            <person name="Bouchez O."/>
            <person name="Roques C."/>
            <person name="Iampietro C."/>
            <person name="Lluch J."/>
            <person name="Castinel A."/>
            <person name="Donnadieu C."/>
            <person name="Desvignes T."/>
            <person name="Floi Bucao C."/>
            <person name="Jouanno E."/>
            <person name="Wen M."/>
            <person name="Mejri S."/>
            <person name="Dirks R."/>
            <person name="Jansen H."/>
            <person name="Henkel C."/>
            <person name="Chen W.J."/>
            <person name="Zahm M."/>
            <person name="Cabau C."/>
            <person name="Klopp C."/>
            <person name="Thompson A.W."/>
            <person name="Robinson-Rechavi M."/>
            <person name="Braasch I."/>
            <person name="Lecointre G."/>
            <person name="Bobe J."/>
            <person name="Postlethwait J.H."/>
            <person name="Berthelot C."/>
            <person name="Roest Crollius H."/>
            <person name="Guiguen Y."/>
        </authorList>
    </citation>
    <scope>NUCLEOTIDE SEQUENCE</scope>
    <source>
        <strain evidence="2">NC1722</strain>
    </source>
</reference>
<evidence type="ECO:0000313" key="2">
    <source>
        <dbReference type="EMBL" id="KAJ8415460.1"/>
    </source>
</evidence>
<evidence type="ECO:0000256" key="1">
    <source>
        <dbReference type="SAM" id="MobiDB-lite"/>
    </source>
</evidence>
<dbReference type="Proteomes" id="UP001221898">
    <property type="component" value="Unassembled WGS sequence"/>
</dbReference>
<sequence>MARALPPQIWFKYPVARPFSICPVHSVRLNKLSSSGPGRPFLGNCHAALYLFKAPTKRRCSSCWASTEPNTRRQGSEVSGPNPEAGQSLKDPPPRNFSEVKMSKSEMHS</sequence>
<keyword evidence="3" id="KW-1185">Reference proteome</keyword>
<comment type="caution">
    <text evidence="2">The sequence shown here is derived from an EMBL/GenBank/DDBJ whole genome shotgun (WGS) entry which is preliminary data.</text>
</comment>